<evidence type="ECO:0000313" key="2">
    <source>
        <dbReference type="Proteomes" id="UP001497700"/>
    </source>
</evidence>
<evidence type="ECO:0000313" key="1">
    <source>
        <dbReference type="EMBL" id="KAI4863971.1"/>
    </source>
</evidence>
<gene>
    <name evidence="1" type="ORF">F4820DRAFT_449510</name>
</gene>
<comment type="caution">
    <text evidence="1">The sequence shown here is derived from an EMBL/GenBank/DDBJ whole genome shotgun (WGS) entry which is preliminary data.</text>
</comment>
<keyword evidence="2" id="KW-1185">Reference proteome</keyword>
<protein>
    <submittedName>
        <fullName evidence="1">Uncharacterized protein</fullName>
    </submittedName>
</protein>
<reference evidence="1 2" key="1">
    <citation type="journal article" date="2022" name="New Phytol.">
        <title>Ecological generalism drives hyperdiversity of secondary metabolite gene clusters in xylarialean endophytes.</title>
        <authorList>
            <person name="Franco M.E.E."/>
            <person name="Wisecaver J.H."/>
            <person name="Arnold A.E."/>
            <person name="Ju Y.M."/>
            <person name="Slot J.C."/>
            <person name="Ahrendt S."/>
            <person name="Moore L.P."/>
            <person name="Eastman K.E."/>
            <person name="Scott K."/>
            <person name="Konkel Z."/>
            <person name="Mondo S.J."/>
            <person name="Kuo A."/>
            <person name="Hayes R.D."/>
            <person name="Haridas S."/>
            <person name="Andreopoulos B."/>
            <person name="Riley R."/>
            <person name="LaButti K."/>
            <person name="Pangilinan J."/>
            <person name="Lipzen A."/>
            <person name="Amirebrahimi M."/>
            <person name="Yan J."/>
            <person name="Adam C."/>
            <person name="Keymanesh K."/>
            <person name="Ng V."/>
            <person name="Louie K."/>
            <person name="Northen T."/>
            <person name="Drula E."/>
            <person name="Henrissat B."/>
            <person name="Hsieh H.M."/>
            <person name="Youens-Clark K."/>
            <person name="Lutzoni F."/>
            <person name="Miadlikowska J."/>
            <person name="Eastwood D.C."/>
            <person name="Hamelin R.C."/>
            <person name="Grigoriev I.V."/>
            <person name="U'Ren J.M."/>
        </authorList>
    </citation>
    <scope>NUCLEOTIDE SEQUENCE [LARGE SCALE GENOMIC DNA]</scope>
    <source>
        <strain evidence="1 2">CBS 119005</strain>
    </source>
</reference>
<organism evidence="1 2">
    <name type="scientific">Hypoxylon rubiginosum</name>
    <dbReference type="NCBI Taxonomy" id="110542"/>
    <lineage>
        <taxon>Eukaryota</taxon>
        <taxon>Fungi</taxon>
        <taxon>Dikarya</taxon>
        <taxon>Ascomycota</taxon>
        <taxon>Pezizomycotina</taxon>
        <taxon>Sordariomycetes</taxon>
        <taxon>Xylariomycetidae</taxon>
        <taxon>Xylariales</taxon>
        <taxon>Hypoxylaceae</taxon>
        <taxon>Hypoxylon</taxon>
    </lineage>
</organism>
<proteinExistence type="predicted"/>
<name>A0ACB9YXP0_9PEZI</name>
<dbReference type="Proteomes" id="UP001497700">
    <property type="component" value="Unassembled WGS sequence"/>
</dbReference>
<dbReference type="EMBL" id="MU393494">
    <property type="protein sequence ID" value="KAI4863971.1"/>
    <property type="molecule type" value="Genomic_DNA"/>
</dbReference>
<sequence length="166" mass="18555">MVGRLEPGTQTWRMKVAQIEEVEKLVKAHAADLQCTHAWIIAGPHPVSMAISAAGVQHLVDDGSHITARFGTGDDWCMFSSHLYTAENTDGTLFLRRDDGGPNPQTWAWGEYPGHLIPSGSQAEPWKQRPPVPMTCYTLSTRHPNMTQRERKGSRRVKKGKENEQP</sequence>
<accession>A0ACB9YXP0</accession>